<evidence type="ECO:0000256" key="3">
    <source>
        <dbReference type="ARBA" id="ARBA00022692"/>
    </source>
</evidence>
<name>A0ABS0LRJ9_9LACT</name>
<evidence type="ECO:0000256" key="1">
    <source>
        <dbReference type="ARBA" id="ARBA00004651"/>
    </source>
</evidence>
<feature type="transmembrane region" description="Helical" evidence="6">
    <location>
        <begin position="112"/>
        <end position="133"/>
    </location>
</feature>
<keyword evidence="5 6" id="KW-0472">Membrane</keyword>
<dbReference type="InterPro" id="IPR050833">
    <property type="entry name" value="Poly_Biosynth_Transport"/>
</dbReference>
<feature type="transmembrane region" description="Helical" evidence="6">
    <location>
        <begin position="80"/>
        <end position="100"/>
    </location>
</feature>
<keyword evidence="2" id="KW-1003">Cell membrane</keyword>
<comment type="subcellular location">
    <subcellularLocation>
        <location evidence="1">Cell membrane</location>
        <topology evidence="1">Multi-pass membrane protein</topology>
    </subcellularLocation>
</comment>
<evidence type="ECO:0000256" key="5">
    <source>
        <dbReference type="ARBA" id="ARBA00023136"/>
    </source>
</evidence>
<proteinExistence type="predicted"/>
<evidence type="ECO:0000256" key="2">
    <source>
        <dbReference type="ARBA" id="ARBA00022475"/>
    </source>
</evidence>
<reference evidence="7 8" key="1">
    <citation type="submission" date="2020-07" db="EMBL/GenBank/DDBJ databases">
        <title>Facklamia lactis sp. nov., isolated from raw milk.</title>
        <authorList>
            <person name="Doll E.V."/>
            <person name="Huptas C."/>
            <person name="Staib L."/>
            <person name="Wenning M."/>
            <person name="Scherer S."/>
        </authorList>
    </citation>
    <scope>NUCLEOTIDE SEQUENCE [LARGE SCALE GENOMIC DNA]</scope>
    <source>
        <strain evidence="7 8">DSM 111018</strain>
    </source>
</reference>
<feature type="transmembrane region" description="Helical" evidence="6">
    <location>
        <begin position="212"/>
        <end position="229"/>
    </location>
</feature>
<comment type="caution">
    <text evidence="7">The sequence shown here is derived from an EMBL/GenBank/DDBJ whole genome shotgun (WGS) entry which is preliminary data.</text>
</comment>
<feature type="transmembrane region" description="Helical" evidence="6">
    <location>
        <begin position="171"/>
        <end position="191"/>
    </location>
</feature>
<keyword evidence="3 6" id="KW-0812">Transmembrane</keyword>
<dbReference type="Pfam" id="PF01943">
    <property type="entry name" value="Polysacc_synt"/>
    <property type="match status" value="1"/>
</dbReference>
<dbReference type="InterPro" id="IPR002797">
    <property type="entry name" value="Polysacc_synth"/>
</dbReference>
<dbReference type="RefSeq" id="WP_197115701.1">
    <property type="nucleotide sequence ID" value="NZ_JACBXQ010000004.1"/>
</dbReference>
<accession>A0ABS0LRJ9</accession>
<feature type="transmembrane region" description="Helical" evidence="6">
    <location>
        <begin position="145"/>
        <end position="165"/>
    </location>
</feature>
<keyword evidence="8" id="KW-1185">Reference proteome</keyword>
<feature type="transmembrane region" description="Helical" evidence="6">
    <location>
        <begin position="354"/>
        <end position="374"/>
    </location>
</feature>
<evidence type="ECO:0000256" key="4">
    <source>
        <dbReference type="ARBA" id="ARBA00022989"/>
    </source>
</evidence>
<feature type="transmembrane region" description="Helical" evidence="6">
    <location>
        <begin position="293"/>
        <end position="313"/>
    </location>
</feature>
<feature type="transmembrane region" description="Helical" evidence="6">
    <location>
        <begin position="413"/>
        <end position="430"/>
    </location>
</feature>
<organism evidence="7 8">
    <name type="scientific">Facklamia lactis</name>
    <dbReference type="NCBI Taxonomy" id="2749967"/>
    <lineage>
        <taxon>Bacteria</taxon>
        <taxon>Bacillati</taxon>
        <taxon>Bacillota</taxon>
        <taxon>Bacilli</taxon>
        <taxon>Lactobacillales</taxon>
        <taxon>Aerococcaceae</taxon>
        <taxon>Facklamia</taxon>
    </lineage>
</organism>
<feature type="transmembrane region" description="Helical" evidence="6">
    <location>
        <begin position="436"/>
        <end position="454"/>
    </location>
</feature>
<dbReference type="EMBL" id="JACBXQ010000004">
    <property type="protein sequence ID" value="MBG9986788.1"/>
    <property type="molecule type" value="Genomic_DNA"/>
</dbReference>
<evidence type="ECO:0000313" key="7">
    <source>
        <dbReference type="EMBL" id="MBG9986788.1"/>
    </source>
</evidence>
<gene>
    <name evidence="7" type="ORF">HZY91_07740</name>
</gene>
<keyword evidence="4 6" id="KW-1133">Transmembrane helix</keyword>
<feature type="transmembrane region" description="Helical" evidence="6">
    <location>
        <begin position="12"/>
        <end position="30"/>
    </location>
</feature>
<feature type="transmembrane region" description="Helical" evidence="6">
    <location>
        <begin position="325"/>
        <end position="347"/>
    </location>
</feature>
<evidence type="ECO:0000256" key="6">
    <source>
        <dbReference type="SAM" id="Phobius"/>
    </source>
</evidence>
<feature type="transmembrane region" description="Helical" evidence="6">
    <location>
        <begin position="42"/>
        <end position="59"/>
    </location>
</feature>
<evidence type="ECO:0000313" key="8">
    <source>
        <dbReference type="Proteomes" id="UP000721415"/>
    </source>
</evidence>
<protein>
    <submittedName>
        <fullName evidence="7">Oligosaccharide flippase family protein</fullName>
    </submittedName>
</protein>
<dbReference type="PANTHER" id="PTHR30250:SF11">
    <property type="entry name" value="O-ANTIGEN TRANSPORTER-RELATED"/>
    <property type="match status" value="1"/>
</dbReference>
<feature type="transmembrane region" description="Helical" evidence="6">
    <location>
        <begin position="380"/>
        <end position="401"/>
    </location>
</feature>
<sequence>MKYFLKRLMGFSMGPIIGALISIIQIPILTRLMLPDEYGVSGLYRTLMLYLPNFIYVGLDQSFSREFHQISDKKYLFQQASLIPFVLGSIFALIAMFFNQELSMWMFEDSKYGYIIILSGWMLLAMIIERFVLLSIRMQEKAKEYSAFTILLKLSIFIVSIGFVLLGVRDFRVIVLGMIVGQLLGDGLLFIRYRDLLNPIGFNLDKVLLLKLLKFGFPLMLAMSLNSVLNLADNFMLKTLSNKTELGYYSAGIGIVNVIGILKTAFATFWTPTAYRWHEEQKSIKHFKYISDALLFILTGMFFAILVFRPLVMLVVGKQYEPTKYILGLLSFPHIMYTLSETTTLGIVFSRKTYLNIVVSVLTLIPSFGLNLWLTPQYGALGAAAASCGAYIMFYTARTFFSSRTGFYFNQRKHFLTILLMLFASIINAVNMDNRLIMTFLIGIGCLLVQFSTIQDTLKIIKQPEEWDFN</sequence>
<feature type="transmembrane region" description="Helical" evidence="6">
    <location>
        <begin position="249"/>
        <end position="272"/>
    </location>
</feature>
<dbReference type="PANTHER" id="PTHR30250">
    <property type="entry name" value="PST FAMILY PREDICTED COLANIC ACID TRANSPORTER"/>
    <property type="match status" value="1"/>
</dbReference>
<dbReference type="Proteomes" id="UP000721415">
    <property type="component" value="Unassembled WGS sequence"/>
</dbReference>